<evidence type="ECO:0000256" key="2">
    <source>
        <dbReference type="SAM" id="MobiDB-lite"/>
    </source>
</evidence>
<feature type="region of interest" description="Disordered" evidence="2">
    <location>
        <begin position="101"/>
        <end position="121"/>
    </location>
</feature>
<protein>
    <submittedName>
        <fullName evidence="3">Uncharacterized protein</fullName>
    </submittedName>
</protein>
<feature type="coiled-coil region" evidence="1">
    <location>
        <begin position="230"/>
        <end position="264"/>
    </location>
</feature>
<feature type="region of interest" description="Disordered" evidence="2">
    <location>
        <begin position="1"/>
        <end position="40"/>
    </location>
</feature>
<accession>A0A8H3D2R0</accession>
<comment type="caution">
    <text evidence="3">The sequence shown here is derived from an EMBL/GenBank/DDBJ whole genome shotgun (WGS) entry which is preliminary data.</text>
</comment>
<dbReference type="EMBL" id="CAJMXA010003610">
    <property type="protein sequence ID" value="CAE6507009.1"/>
    <property type="molecule type" value="Genomic_DNA"/>
</dbReference>
<evidence type="ECO:0000313" key="4">
    <source>
        <dbReference type="Proteomes" id="UP000663853"/>
    </source>
</evidence>
<dbReference type="AlphaFoldDB" id="A0A8H3D2R0"/>
<keyword evidence="1" id="KW-0175">Coiled coil</keyword>
<reference evidence="3" key="1">
    <citation type="submission" date="2021-01" db="EMBL/GenBank/DDBJ databases">
        <authorList>
            <person name="Kaushik A."/>
        </authorList>
    </citation>
    <scope>NUCLEOTIDE SEQUENCE</scope>
    <source>
        <strain evidence="3">AG6-10EEA</strain>
    </source>
</reference>
<dbReference type="Proteomes" id="UP000663853">
    <property type="component" value="Unassembled WGS sequence"/>
</dbReference>
<gene>
    <name evidence="3" type="ORF">RDB_LOCUS121491</name>
</gene>
<evidence type="ECO:0000313" key="3">
    <source>
        <dbReference type="EMBL" id="CAE6507009.1"/>
    </source>
</evidence>
<feature type="compositionally biased region" description="Polar residues" evidence="2">
    <location>
        <begin position="21"/>
        <end position="30"/>
    </location>
</feature>
<feature type="compositionally biased region" description="Basic residues" evidence="2">
    <location>
        <begin position="101"/>
        <end position="114"/>
    </location>
</feature>
<sequence>MTLGRTKSIPNTDSVLGAAPSINQLPQGSQHGAHIQAPTTSTSTANSIFFEQRQKNRGLVMCRVRRCTLCGNTIEIGGGNGDHELYVHQNGKKSCLNVNKTSHKPPKKAHKVTKGHPDSNLGSAPALGTGYNSISEYPCFGAVVPFSSTVFTLYPWALHRHIALPFSVIGIELGGFAVRVRSVHCKGITSLVNEPCQHCAWVPTSADIHLIQQRATSTPPDGLNYHYMNFDQIINALRDKNKQINELKLKVLEKSNRIESLTRQLGEHKELYFELGSCEIPWLHRLFRIAHLKNLRVADILDRVRQAKLGKYETKGYSVSGPDHI</sequence>
<organism evidence="3 4">
    <name type="scientific">Rhizoctonia solani</name>
    <dbReference type="NCBI Taxonomy" id="456999"/>
    <lineage>
        <taxon>Eukaryota</taxon>
        <taxon>Fungi</taxon>
        <taxon>Dikarya</taxon>
        <taxon>Basidiomycota</taxon>
        <taxon>Agaricomycotina</taxon>
        <taxon>Agaricomycetes</taxon>
        <taxon>Cantharellales</taxon>
        <taxon>Ceratobasidiaceae</taxon>
        <taxon>Rhizoctonia</taxon>
    </lineage>
</organism>
<evidence type="ECO:0000256" key="1">
    <source>
        <dbReference type="SAM" id="Coils"/>
    </source>
</evidence>
<name>A0A8H3D2R0_9AGAM</name>
<proteinExistence type="predicted"/>